<dbReference type="InterPro" id="IPR002502">
    <property type="entry name" value="Amidase_domain"/>
</dbReference>
<dbReference type="SUPFAM" id="SSF55846">
    <property type="entry name" value="N-acetylmuramoyl-L-alanine amidase-like"/>
    <property type="match status" value="1"/>
</dbReference>
<evidence type="ECO:0000313" key="5">
    <source>
        <dbReference type="EMBL" id="RHL34542.1"/>
    </source>
</evidence>
<reference evidence="5 6" key="1">
    <citation type="submission" date="2018-08" db="EMBL/GenBank/DDBJ databases">
        <title>A genome reference for cultivated species of the human gut microbiota.</title>
        <authorList>
            <person name="Zou Y."/>
            <person name="Xue W."/>
            <person name="Luo G."/>
        </authorList>
    </citation>
    <scope>NUCLEOTIDE SEQUENCE [LARGE SCALE GENOMIC DNA]</scope>
    <source>
        <strain evidence="5 6">AF38-2</strain>
    </source>
</reference>
<dbReference type="GO" id="GO:0008270">
    <property type="term" value="F:zinc ion binding"/>
    <property type="evidence" value="ECO:0007669"/>
    <property type="project" value="InterPro"/>
</dbReference>
<dbReference type="GO" id="GO:0008745">
    <property type="term" value="F:N-acetylmuramoyl-L-alanine amidase activity"/>
    <property type="evidence" value="ECO:0007669"/>
    <property type="project" value="InterPro"/>
</dbReference>
<dbReference type="GO" id="GO:0009253">
    <property type="term" value="P:peptidoglycan catabolic process"/>
    <property type="evidence" value="ECO:0007669"/>
    <property type="project" value="InterPro"/>
</dbReference>
<dbReference type="InterPro" id="IPR006619">
    <property type="entry name" value="PGRP_domain_met/bac"/>
</dbReference>
<feature type="domain" description="Peptidoglycan recognition protein family" evidence="3">
    <location>
        <begin position="1"/>
        <end position="126"/>
    </location>
</feature>
<gene>
    <name evidence="5" type="ORF">DW027_19185</name>
    <name evidence="4" type="ORF">GA560_23000</name>
</gene>
<comment type="similarity">
    <text evidence="1">Belongs to the N-acetylmuramoyl-L-alanine amidase 2 family.</text>
</comment>
<protein>
    <submittedName>
        <fullName evidence="5">N-acetylmuramoyl-L-alanine amidase</fullName>
    </submittedName>
</protein>
<evidence type="ECO:0000313" key="7">
    <source>
        <dbReference type="Proteomes" id="UP000474077"/>
    </source>
</evidence>
<accession>A0A415KE13</accession>
<evidence type="ECO:0000313" key="4">
    <source>
        <dbReference type="EMBL" id="KAB6078403.1"/>
    </source>
</evidence>
<sequence length="163" mass="17898">MNNIDSIIIHCSATRAGQAFKAKDIDRMHRDRNFSMIGYHYVIDLDGTIEEGRPLSMEGAHCNTKGTSGISYNKHSVGICYVGGLDANGNPADTRTPAQKIALIELVSRLKSQFKITEVLGHRDTSPDLNDNGIVESKEWIKSCPCFDAAIEFGYSPAVVIRP</sequence>
<dbReference type="RefSeq" id="WP_049702359.1">
    <property type="nucleotide sequence ID" value="NZ_JAASHA010000020.1"/>
</dbReference>
<dbReference type="Proteomes" id="UP000474077">
    <property type="component" value="Unassembled WGS sequence"/>
</dbReference>
<dbReference type="SMART" id="SM00701">
    <property type="entry name" value="PGRP"/>
    <property type="match status" value="1"/>
</dbReference>
<dbReference type="FunFam" id="3.40.80.10:FF:000008">
    <property type="entry name" value="N-acetylmuramoyl-L-alanine amidase"/>
    <property type="match status" value="1"/>
</dbReference>
<dbReference type="PANTHER" id="PTHR11022:SF41">
    <property type="entry name" value="PEPTIDOGLYCAN-RECOGNITION PROTEIN LC-RELATED"/>
    <property type="match status" value="1"/>
</dbReference>
<evidence type="ECO:0000313" key="6">
    <source>
        <dbReference type="Proteomes" id="UP000284495"/>
    </source>
</evidence>
<dbReference type="InterPro" id="IPR015510">
    <property type="entry name" value="PGRP"/>
</dbReference>
<dbReference type="PANTHER" id="PTHR11022">
    <property type="entry name" value="PEPTIDOGLYCAN RECOGNITION PROTEIN"/>
    <property type="match status" value="1"/>
</dbReference>
<dbReference type="SMART" id="SM00644">
    <property type="entry name" value="Ami_2"/>
    <property type="match status" value="1"/>
</dbReference>
<proteinExistence type="inferred from homology"/>
<evidence type="ECO:0000259" key="2">
    <source>
        <dbReference type="SMART" id="SM00644"/>
    </source>
</evidence>
<dbReference type="CDD" id="cd06583">
    <property type="entry name" value="PGRP"/>
    <property type="match status" value="1"/>
</dbReference>
<dbReference type="InterPro" id="IPR036505">
    <property type="entry name" value="Amidase/PGRP_sf"/>
</dbReference>
<feature type="domain" description="N-acetylmuramoyl-L-alanine amidase" evidence="2">
    <location>
        <begin position="1"/>
        <end position="133"/>
    </location>
</feature>
<dbReference type="Pfam" id="PF01510">
    <property type="entry name" value="Amidase_2"/>
    <property type="match status" value="1"/>
</dbReference>
<dbReference type="AlphaFoldDB" id="A0A415KE13"/>
<comment type="caution">
    <text evidence="5">The sequence shown here is derived from an EMBL/GenBank/DDBJ whole genome shotgun (WGS) entry which is preliminary data.</text>
</comment>
<name>A0A415KE13_9BACE</name>
<organism evidence="5 6">
    <name type="scientific">Bacteroides xylanisolvens</name>
    <dbReference type="NCBI Taxonomy" id="371601"/>
    <lineage>
        <taxon>Bacteria</taxon>
        <taxon>Pseudomonadati</taxon>
        <taxon>Bacteroidota</taxon>
        <taxon>Bacteroidia</taxon>
        <taxon>Bacteroidales</taxon>
        <taxon>Bacteroidaceae</taxon>
        <taxon>Bacteroides</taxon>
    </lineage>
</organism>
<dbReference type="EMBL" id="QROO01000028">
    <property type="protein sequence ID" value="RHL34542.1"/>
    <property type="molecule type" value="Genomic_DNA"/>
</dbReference>
<evidence type="ECO:0000256" key="1">
    <source>
        <dbReference type="ARBA" id="ARBA00007553"/>
    </source>
</evidence>
<dbReference type="EMBL" id="WDER01000099">
    <property type="protein sequence ID" value="KAB6078403.1"/>
    <property type="molecule type" value="Genomic_DNA"/>
</dbReference>
<dbReference type="Proteomes" id="UP000284495">
    <property type="component" value="Unassembled WGS sequence"/>
</dbReference>
<dbReference type="InterPro" id="IPR018247">
    <property type="entry name" value="EF_Hand_1_Ca_BS"/>
</dbReference>
<dbReference type="PROSITE" id="PS00018">
    <property type="entry name" value="EF_HAND_1"/>
    <property type="match status" value="1"/>
</dbReference>
<dbReference type="Gene3D" id="3.40.80.10">
    <property type="entry name" value="Peptidoglycan recognition protein-like"/>
    <property type="match status" value="1"/>
</dbReference>
<evidence type="ECO:0000259" key="3">
    <source>
        <dbReference type="SMART" id="SM00701"/>
    </source>
</evidence>
<reference evidence="4 7" key="2">
    <citation type="journal article" date="2019" name="Nat. Med.">
        <title>A library of human gut bacterial isolates paired with longitudinal multiomics data enables mechanistic microbiome research.</title>
        <authorList>
            <person name="Poyet M."/>
            <person name="Groussin M."/>
            <person name="Gibbons S.M."/>
            <person name="Avila-Pacheco J."/>
            <person name="Jiang X."/>
            <person name="Kearney S.M."/>
            <person name="Perrotta A.R."/>
            <person name="Berdy B."/>
            <person name="Zhao S."/>
            <person name="Lieberman T.D."/>
            <person name="Swanson P.K."/>
            <person name="Smith M."/>
            <person name="Roesemann S."/>
            <person name="Alexander J.E."/>
            <person name="Rich S.A."/>
            <person name="Livny J."/>
            <person name="Vlamakis H."/>
            <person name="Clish C."/>
            <person name="Bullock K."/>
            <person name="Deik A."/>
            <person name="Scott J."/>
            <person name="Pierce K.A."/>
            <person name="Xavier R.J."/>
            <person name="Alm E.J."/>
        </authorList>
    </citation>
    <scope>NUCLEOTIDE SEQUENCE [LARGE SCALE GENOMIC DNA]</scope>
    <source>
        <strain evidence="4 7">BIOML-A73</strain>
    </source>
</reference>